<keyword evidence="3" id="KW-1003">Cell membrane</keyword>
<comment type="subcellular location">
    <subcellularLocation>
        <location evidence="1">Cell membrane</location>
        <topology evidence="1">Peripheral membrane protein</topology>
    </subcellularLocation>
</comment>
<dbReference type="FunFam" id="3.40.50.300:FF:000127">
    <property type="entry name" value="Ribose import ATP-binding protein RbsA"/>
    <property type="match status" value="1"/>
</dbReference>
<evidence type="ECO:0000313" key="11">
    <source>
        <dbReference type="Proteomes" id="UP000192582"/>
    </source>
</evidence>
<evidence type="ECO:0000256" key="2">
    <source>
        <dbReference type="ARBA" id="ARBA00022448"/>
    </source>
</evidence>
<accession>A0A1W1UEW1</accession>
<evidence type="ECO:0000256" key="5">
    <source>
        <dbReference type="ARBA" id="ARBA00022741"/>
    </source>
</evidence>
<keyword evidence="7" id="KW-1278">Translocase</keyword>
<dbReference type="AlphaFoldDB" id="A0A1W1UEW1"/>
<dbReference type="CDD" id="cd03215">
    <property type="entry name" value="ABC_Carb_Monos_II"/>
    <property type="match status" value="1"/>
</dbReference>
<dbReference type="GO" id="GO:0016887">
    <property type="term" value="F:ATP hydrolysis activity"/>
    <property type="evidence" value="ECO:0007669"/>
    <property type="project" value="InterPro"/>
</dbReference>
<dbReference type="InterPro" id="IPR003593">
    <property type="entry name" value="AAA+_ATPase"/>
</dbReference>
<evidence type="ECO:0000256" key="6">
    <source>
        <dbReference type="ARBA" id="ARBA00022840"/>
    </source>
</evidence>
<keyword evidence="8" id="KW-0472">Membrane</keyword>
<protein>
    <submittedName>
        <fullName evidence="10">Ribose transport system ATP-binding protein</fullName>
    </submittedName>
</protein>
<keyword evidence="2" id="KW-0813">Transport</keyword>
<dbReference type="SUPFAM" id="SSF52540">
    <property type="entry name" value="P-loop containing nucleoside triphosphate hydrolases"/>
    <property type="match status" value="2"/>
</dbReference>
<dbReference type="PROSITE" id="PS00211">
    <property type="entry name" value="ABC_TRANSPORTER_1"/>
    <property type="match status" value="1"/>
</dbReference>
<reference evidence="10 11" key="1">
    <citation type="submission" date="2017-04" db="EMBL/GenBank/DDBJ databases">
        <authorList>
            <person name="Afonso C.L."/>
            <person name="Miller P.J."/>
            <person name="Scott M.A."/>
            <person name="Spackman E."/>
            <person name="Goraichik I."/>
            <person name="Dimitrov K.M."/>
            <person name="Suarez D.L."/>
            <person name="Swayne D.E."/>
        </authorList>
    </citation>
    <scope>NUCLEOTIDE SEQUENCE [LARGE SCALE GENOMIC DNA]</scope>
    <source>
        <strain evidence="10 11">KR-140</strain>
    </source>
</reference>
<keyword evidence="11" id="KW-1185">Reference proteome</keyword>
<keyword evidence="4" id="KW-0677">Repeat</keyword>
<gene>
    <name evidence="10" type="ORF">SAMN00790413_05288</name>
</gene>
<organism evidence="10 11">
    <name type="scientific">Deinococcus hopiensis KR-140</name>
    <dbReference type="NCBI Taxonomy" id="695939"/>
    <lineage>
        <taxon>Bacteria</taxon>
        <taxon>Thermotogati</taxon>
        <taxon>Deinococcota</taxon>
        <taxon>Deinococci</taxon>
        <taxon>Deinococcales</taxon>
        <taxon>Deinococcaceae</taxon>
        <taxon>Deinococcus</taxon>
    </lineage>
</organism>
<dbReference type="Proteomes" id="UP000192582">
    <property type="component" value="Unassembled WGS sequence"/>
</dbReference>
<dbReference type="GO" id="GO:0005886">
    <property type="term" value="C:plasma membrane"/>
    <property type="evidence" value="ECO:0007669"/>
    <property type="project" value="UniProtKB-SubCell"/>
</dbReference>
<evidence type="ECO:0000313" key="10">
    <source>
        <dbReference type="EMBL" id="SMB79636.1"/>
    </source>
</evidence>
<dbReference type="Gene3D" id="3.40.50.300">
    <property type="entry name" value="P-loop containing nucleotide triphosphate hydrolases"/>
    <property type="match status" value="2"/>
</dbReference>
<name>A0A1W1UEW1_9DEIO</name>
<dbReference type="InterPro" id="IPR027417">
    <property type="entry name" value="P-loop_NTPase"/>
</dbReference>
<dbReference type="PANTHER" id="PTHR43790:SF9">
    <property type="entry name" value="GALACTOFURANOSE TRANSPORTER ATP-BINDING PROTEIN YTFR"/>
    <property type="match status" value="1"/>
</dbReference>
<dbReference type="STRING" id="695939.SAMN00790413_05288"/>
<dbReference type="Pfam" id="PF00005">
    <property type="entry name" value="ABC_tran"/>
    <property type="match status" value="2"/>
</dbReference>
<feature type="domain" description="ABC transporter" evidence="9">
    <location>
        <begin position="24"/>
        <end position="259"/>
    </location>
</feature>
<dbReference type="InterPro" id="IPR050107">
    <property type="entry name" value="ABC_carbohydrate_import_ATPase"/>
</dbReference>
<dbReference type="GO" id="GO:0005524">
    <property type="term" value="F:ATP binding"/>
    <property type="evidence" value="ECO:0007669"/>
    <property type="project" value="UniProtKB-KW"/>
</dbReference>
<evidence type="ECO:0000259" key="9">
    <source>
        <dbReference type="PROSITE" id="PS50893"/>
    </source>
</evidence>
<evidence type="ECO:0000256" key="3">
    <source>
        <dbReference type="ARBA" id="ARBA00022475"/>
    </source>
</evidence>
<dbReference type="SMART" id="SM00382">
    <property type="entry name" value="AAA"/>
    <property type="match status" value="2"/>
</dbReference>
<dbReference type="InterPro" id="IPR003439">
    <property type="entry name" value="ABC_transporter-like_ATP-bd"/>
</dbReference>
<dbReference type="EMBL" id="FWWU01000004">
    <property type="protein sequence ID" value="SMB79636.1"/>
    <property type="molecule type" value="Genomic_DNA"/>
</dbReference>
<keyword evidence="5" id="KW-0547">Nucleotide-binding</keyword>
<dbReference type="CDD" id="cd03216">
    <property type="entry name" value="ABC_Carb_Monos_I"/>
    <property type="match status" value="1"/>
</dbReference>
<dbReference type="PANTHER" id="PTHR43790">
    <property type="entry name" value="CARBOHYDRATE TRANSPORT ATP-BINDING PROTEIN MG119-RELATED"/>
    <property type="match status" value="1"/>
</dbReference>
<evidence type="ECO:0000256" key="1">
    <source>
        <dbReference type="ARBA" id="ARBA00004202"/>
    </source>
</evidence>
<evidence type="ECO:0000256" key="7">
    <source>
        <dbReference type="ARBA" id="ARBA00022967"/>
    </source>
</evidence>
<keyword evidence="6 10" id="KW-0067">ATP-binding</keyword>
<evidence type="ECO:0000256" key="8">
    <source>
        <dbReference type="ARBA" id="ARBA00023136"/>
    </source>
</evidence>
<dbReference type="InterPro" id="IPR017871">
    <property type="entry name" value="ABC_transporter-like_CS"/>
</dbReference>
<evidence type="ECO:0000256" key="4">
    <source>
        <dbReference type="ARBA" id="ARBA00022737"/>
    </source>
</evidence>
<sequence>MRVPSLGFFPSFQGGTVEQGQPLLVMQGIQKSFSGVPALREASLRVGQGEVHALIGQNGAGKSTLIKILTGAYRRDAGTVTFAGQEVNFASPQAAQLGGISTIYQEVNLVGFRSVTENIFLGRELRRGPFLDWGRMNAEARQVLERFNVRVDVTRPLMSYSVAVQQMVAVARAVSFRSRLVIMDEPTSSLDDREVETLFGVIRQLKAEGVSVVFVSHRLDELYAVCDRITVMRDGRTVDERAMVDIGKLELVARMLGKEVGELRREGETAFVRNSGPRGEALLEGHRLQTGGALRGADVEVRAGEIVGLAGLLGSGRTETARAVFGADPLTGGELHVSGRPARWRSPADAIRAGIGFCSEDRKVEGIIPDMSVRENLTLALLPALSRGGVVDPARQAEIVDRFIARLGIKTAGPDQKIRELSGGNQQKVLLARWLCLNPKLLILDEPTRGIDVGAKGEIQALLSELAREGLGVLMISSELEELSEGADRVVVMRDGRSVAELPRAELTQDAIMNAMAHGPGEVPAAGGPA</sequence>
<dbReference type="PROSITE" id="PS50893">
    <property type="entry name" value="ABC_TRANSPORTER_2"/>
    <property type="match status" value="2"/>
</dbReference>
<feature type="domain" description="ABC transporter" evidence="9">
    <location>
        <begin position="277"/>
        <end position="520"/>
    </location>
</feature>
<proteinExistence type="predicted"/>